<feature type="transmembrane region" description="Helical" evidence="1">
    <location>
        <begin position="29"/>
        <end position="46"/>
    </location>
</feature>
<dbReference type="RefSeq" id="WP_000925816.1">
    <property type="nucleotide sequence ID" value="NZ_CHBU02000085.1"/>
</dbReference>
<keyword evidence="1" id="KW-0812">Transmembrane</keyword>
<reference evidence="2" key="1">
    <citation type="journal article" date="2011" name="PLoS ONE">
        <title>Sequence Diversity within the Capsular Genes of Streptococcus pneumoniae Serogroup 6 and 19.</title>
        <authorList>
            <person name="Elberse K.E."/>
            <person name="Witteveen S."/>
            <person name="van der Heide H."/>
            <person name="van de Pol I."/>
            <person name="Schot C."/>
            <person name="van der Ende A."/>
            <person name="Berbers G."/>
            <person name="Schouls L."/>
        </authorList>
    </citation>
    <scope>NUCLEOTIDE SEQUENCE</scope>
</reference>
<feature type="transmembrane region" description="Helical" evidence="1">
    <location>
        <begin position="243"/>
        <end position="265"/>
    </location>
</feature>
<accession>G3GFS3</accession>
<keyword evidence="1" id="KW-1133">Transmembrane helix</keyword>
<dbReference type="EMBL" id="JF911490">
    <property type="protein sequence ID" value="AEO88332.1"/>
    <property type="molecule type" value="Genomic_DNA"/>
</dbReference>
<protein>
    <submittedName>
        <fullName evidence="2">Oligosaccharide repeat unit polymerase</fullName>
    </submittedName>
</protein>
<feature type="transmembrane region" description="Helical" evidence="1">
    <location>
        <begin position="407"/>
        <end position="432"/>
    </location>
</feature>
<name>G3GFS3_STREE</name>
<dbReference type="EMBL" id="JF911488">
    <property type="protein sequence ID" value="AEO88304.1"/>
    <property type="molecule type" value="Genomic_DNA"/>
</dbReference>
<feature type="transmembrane region" description="Helical" evidence="1">
    <location>
        <begin position="352"/>
        <end position="372"/>
    </location>
</feature>
<sequence>MLLNFLFISIFLLIIITFILFEGDFFQPAVILTIAYFISIASALVNRNVWGTELHFKTFYLILLGVATFIIVSLLTKLSYRPKVEGISHEELKEINPSKIIYVILLILNLVMLFLYIREIQKVVLFSGRSFSNITDLISNYRYLSYYSNEVENRVSGMINQLSKIIPATTLISLYIFINNYFITKQIKKNFIYLIPIAIFFVYAIISGGRLPLIRLVVGALLILYIYSVYGSPKSQLTKSFKMITRSLFAFLILIVLFFLLKFVLGRSSQEDFISYITRYMGGSIQLFDLFVIDPIRRNKELGAETFSGIYEMLAKLGFDNNIIKGLEWRVSPNYYSLGNVYTAIRRYYSDFGVIGIVICQSFTAWLYTLGYEKVRHYSLVTNVQRFRLILLAASFYPIFLNSIEDVFYISMVTIGYGIQIVIFYLVFWVLLKVQVDFNKGKLTINR</sequence>
<feature type="transmembrane region" description="Helical" evidence="1">
    <location>
        <begin position="58"/>
        <end position="80"/>
    </location>
</feature>
<organism evidence="2">
    <name type="scientific">Streptococcus pneumoniae</name>
    <dbReference type="NCBI Taxonomy" id="1313"/>
    <lineage>
        <taxon>Bacteria</taxon>
        <taxon>Bacillati</taxon>
        <taxon>Bacillota</taxon>
        <taxon>Bacilli</taxon>
        <taxon>Lactobacillales</taxon>
        <taxon>Streptococcaceae</taxon>
        <taxon>Streptococcus</taxon>
    </lineage>
</organism>
<dbReference type="EMBL" id="JF911493">
    <property type="protein sequence ID" value="AEO88374.1"/>
    <property type="molecule type" value="Genomic_DNA"/>
</dbReference>
<feature type="transmembrane region" description="Helical" evidence="1">
    <location>
        <begin position="100"/>
        <end position="117"/>
    </location>
</feature>
<gene>
    <name evidence="2" type="primary">wzy</name>
</gene>
<proteinExistence type="predicted"/>
<feature type="transmembrane region" description="Helical" evidence="1">
    <location>
        <begin position="190"/>
        <end position="206"/>
    </location>
</feature>
<keyword evidence="1" id="KW-0472">Membrane</keyword>
<evidence type="ECO:0000313" key="2">
    <source>
        <dbReference type="EMBL" id="AEO88374.1"/>
    </source>
</evidence>
<dbReference type="AlphaFoldDB" id="G3GFS3"/>
<feature type="transmembrane region" description="Helical" evidence="1">
    <location>
        <begin position="212"/>
        <end position="231"/>
    </location>
</feature>
<feature type="transmembrane region" description="Helical" evidence="1">
    <location>
        <begin position="6"/>
        <end position="22"/>
    </location>
</feature>
<evidence type="ECO:0000256" key="1">
    <source>
        <dbReference type="SAM" id="Phobius"/>
    </source>
</evidence>
<dbReference type="NCBIfam" id="TIGR04370">
    <property type="entry name" value="glyco_rpt_poly"/>
    <property type="match status" value="1"/>
</dbReference>